<keyword evidence="1" id="KW-1133">Transmembrane helix</keyword>
<dbReference type="AlphaFoldDB" id="A0A7K1Y7T1"/>
<reference evidence="2 3" key="1">
    <citation type="submission" date="2019-11" db="EMBL/GenBank/DDBJ databases">
        <title>Pedobacter sp. HMF7647 Genome sequencing and assembly.</title>
        <authorList>
            <person name="Kang H."/>
            <person name="Kim H."/>
            <person name="Joh K."/>
        </authorList>
    </citation>
    <scope>NUCLEOTIDE SEQUENCE [LARGE SCALE GENOMIC DNA]</scope>
    <source>
        <strain evidence="2 3">HMF7647</strain>
    </source>
</reference>
<protein>
    <submittedName>
        <fullName evidence="2">Uncharacterized protein</fullName>
    </submittedName>
</protein>
<dbReference type="EMBL" id="WVHT01000002">
    <property type="protein sequence ID" value="MXV50431.1"/>
    <property type="molecule type" value="Genomic_DNA"/>
</dbReference>
<accession>A0A7K1Y7T1</accession>
<dbReference type="Proteomes" id="UP000466586">
    <property type="component" value="Unassembled WGS sequence"/>
</dbReference>
<evidence type="ECO:0000313" key="3">
    <source>
        <dbReference type="Proteomes" id="UP000466586"/>
    </source>
</evidence>
<organism evidence="2 3">
    <name type="scientific">Hufsiella arboris</name>
    <dbReference type="NCBI Taxonomy" id="2695275"/>
    <lineage>
        <taxon>Bacteria</taxon>
        <taxon>Pseudomonadati</taxon>
        <taxon>Bacteroidota</taxon>
        <taxon>Sphingobacteriia</taxon>
        <taxon>Sphingobacteriales</taxon>
        <taxon>Sphingobacteriaceae</taxon>
        <taxon>Hufsiella</taxon>
    </lineage>
</organism>
<name>A0A7K1Y7T1_9SPHI</name>
<sequence>MDRLNGSRKDGRLAVFAGCFVRWMDGLSRRLAGWLNDRTSSWPPGRWKLVLGVFLVSGVCWCLYMVFGGFLN</sequence>
<keyword evidence="1" id="KW-0472">Membrane</keyword>
<keyword evidence="1" id="KW-0812">Transmembrane</keyword>
<evidence type="ECO:0000313" key="2">
    <source>
        <dbReference type="EMBL" id="MXV50431.1"/>
    </source>
</evidence>
<evidence type="ECO:0000256" key="1">
    <source>
        <dbReference type="SAM" id="Phobius"/>
    </source>
</evidence>
<feature type="transmembrane region" description="Helical" evidence="1">
    <location>
        <begin position="49"/>
        <end position="71"/>
    </location>
</feature>
<gene>
    <name evidence="2" type="ORF">GS399_05550</name>
</gene>
<dbReference type="RefSeq" id="WP_160843605.1">
    <property type="nucleotide sequence ID" value="NZ_WVHT01000002.1"/>
</dbReference>
<comment type="caution">
    <text evidence="2">The sequence shown here is derived from an EMBL/GenBank/DDBJ whole genome shotgun (WGS) entry which is preliminary data.</text>
</comment>
<keyword evidence="3" id="KW-1185">Reference proteome</keyword>
<proteinExistence type="predicted"/>